<evidence type="ECO:0000313" key="10">
    <source>
        <dbReference type="EMBL" id="VDN48532.1"/>
    </source>
</evidence>
<proteinExistence type="inferred from homology"/>
<feature type="domain" description="Flagellar basal-body/hook protein C-terminal" evidence="8">
    <location>
        <begin position="525"/>
        <end position="566"/>
    </location>
</feature>
<comment type="subcellular location">
    <subcellularLocation>
        <location evidence="1 7">Bacterial flagellum</location>
    </subcellularLocation>
    <subcellularLocation>
        <location evidence="2 7">Secreted</location>
    </subcellularLocation>
</comment>
<sequence>MGSAFFGIGVGTQGLYTAKTALDITNHNIANAETVGYSRQYGLQSATRPLPNGMKGMIGTGSEITNVLQHRDSYLDNKYWSMTNELGEYEVKDEILSQMEILFNEPSETGYSTFFNNIFESLQTLSKNPGDTTVRNAFVTSLESFATYMNDVSKQLTTLQKETNFGIKTNVDQINFFSQQLASLNHQIGNLELSGKSANDLRDERNRILDDLSKIVNVDTKEITDANGKKTFRVSINGQSLVYDTTANYLEVKPRTYLNNPEDQVDMYDIYWKSGKELYLNNDNLSGELKGYIDLRDGNNGENFKGAILSGEGTNTLVIDGPSRTDIPAAGEMNIGGTLITYSSATYDPILDQMTFNLDASAPAGVDGTTTFIGDNQSFKGIPFYTQELNHFVRTIAREFNTINESGNGGTGTQLFTYKGYTGVPPLNVNDLTSYENMNIYNFTVNQAVIEDLSLVETSATLDHGESANDLILKLIEKRHDTKMFEKGKPDNYMQSLLGTLGIDAKQVVSFKKGQENLMLLVTNQRLSVSGVDLNEETMNMLKFQQAYNVSAKIISVMDEIYNVTINQMGV</sequence>
<gene>
    <name evidence="7 10" type="primary">flgK</name>
    <name evidence="10" type="ORF">PATL70BA_2630</name>
</gene>
<dbReference type="Pfam" id="PF22638">
    <property type="entry name" value="FlgK_D1"/>
    <property type="match status" value="1"/>
</dbReference>
<evidence type="ECO:0000259" key="8">
    <source>
        <dbReference type="Pfam" id="PF06429"/>
    </source>
</evidence>
<protein>
    <recommendedName>
        <fullName evidence="4 7">Flagellar hook-associated protein 1</fullName>
        <shortName evidence="7">HAP1</shortName>
    </recommendedName>
</protein>
<dbReference type="InterPro" id="IPR002371">
    <property type="entry name" value="FlgK"/>
</dbReference>
<evidence type="ECO:0000256" key="7">
    <source>
        <dbReference type="RuleBase" id="RU362065"/>
    </source>
</evidence>
<keyword evidence="10" id="KW-0966">Cell projection</keyword>
<dbReference type="GO" id="GO:0005198">
    <property type="term" value="F:structural molecule activity"/>
    <property type="evidence" value="ECO:0007669"/>
    <property type="project" value="UniProtKB-UniRule"/>
</dbReference>
<dbReference type="GO" id="GO:0005576">
    <property type="term" value="C:extracellular region"/>
    <property type="evidence" value="ECO:0007669"/>
    <property type="project" value="UniProtKB-SubCell"/>
</dbReference>
<evidence type="ECO:0000256" key="5">
    <source>
        <dbReference type="ARBA" id="ARBA00022525"/>
    </source>
</evidence>
<dbReference type="InterPro" id="IPR010930">
    <property type="entry name" value="Flg_bb/hook_C_dom"/>
</dbReference>
<keyword evidence="10" id="KW-0969">Cilium</keyword>
<dbReference type="NCBIfam" id="TIGR02492">
    <property type="entry name" value="flgK_ends"/>
    <property type="match status" value="1"/>
</dbReference>
<comment type="similarity">
    <text evidence="3 7">Belongs to the flagella basal body rod proteins family.</text>
</comment>
<dbReference type="Pfam" id="PF06429">
    <property type="entry name" value="Flg_bbr_C"/>
    <property type="match status" value="1"/>
</dbReference>
<evidence type="ECO:0000256" key="4">
    <source>
        <dbReference type="ARBA" id="ARBA00016244"/>
    </source>
</evidence>
<accession>A0A3P7S1H2</accession>
<feature type="domain" description="Flagellar hook-associated protein FlgK helical" evidence="9">
    <location>
        <begin position="96"/>
        <end position="298"/>
    </location>
</feature>
<keyword evidence="11" id="KW-1185">Reference proteome</keyword>
<dbReference type="RefSeq" id="WP_172596240.1">
    <property type="nucleotide sequence ID" value="NZ_LR130778.1"/>
</dbReference>
<dbReference type="EMBL" id="LR130778">
    <property type="protein sequence ID" value="VDN48532.1"/>
    <property type="molecule type" value="Genomic_DNA"/>
</dbReference>
<dbReference type="KEGG" id="cbar:PATL70BA_2630"/>
<dbReference type="InterPro" id="IPR053927">
    <property type="entry name" value="FlgK_helical"/>
</dbReference>
<dbReference type="GO" id="GO:0044780">
    <property type="term" value="P:bacterial-type flagellum assembly"/>
    <property type="evidence" value="ECO:0007669"/>
    <property type="project" value="InterPro"/>
</dbReference>
<reference evidence="10 11" key="1">
    <citation type="submission" date="2018-09" db="EMBL/GenBank/DDBJ databases">
        <authorList>
            <person name="Postec A."/>
        </authorList>
    </citation>
    <scope>NUCLEOTIDE SEQUENCE [LARGE SCALE GENOMIC DNA]</scope>
    <source>
        <strain evidence="10">70B-A</strain>
    </source>
</reference>
<evidence type="ECO:0000256" key="6">
    <source>
        <dbReference type="ARBA" id="ARBA00023143"/>
    </source>
</evidence>
<evidence type="ECO:0000256" key="3">
    <source>
        <dbReference type="ARBA" id="ARBA00009677"/>
    </source>
</evidence>
<evidence type="ECO:0000259" key="9">
    <source>
        <dbReference type="Pfam" id="PF22638"/>
    </source>
</evidence>
<dbReference type="PANTHER" id="PTHR30033">
    <property type="entry name" value="FLAGELLAR HOOK-ASSOCIATED PROTEIN 1"/>
    <property type="match status" value="1"/>
</dbReference>
<dbReference type="Proteomes" id="UP000279029">
    <property type="component" value="Chromosome"/>
</dbReference>
<keyword evidence="6 7" id="KW-0975">Bacterial flagellum</keyword>
<evidence type="ECO:0000256" key="1">
    <source>
        <dbReference type="ARBA" id="ARBA00004365"/>
    </source>
</evidence>
<keyword evidence="10" id="KW-0282">Flagellum</keyword>
<dbReference type="PRINTS" id="PR01005">
    <property type="entry name" value="FLGHOOKAP1"/>
</dbReference>
<dbReference type="AlphaFoldDB" id="A0A3P7S1H2"/>
<keyword evidence="5 7" id="KW-0964">Secreted</keyword>
<dbReference type="GO" id="GO:0009424">
    <property type="term" value="C:bacterial-type flagellum hook"/>
    <property type="evidence" value="ECO:0007669"/>
    <property type="project" value="UniProtKB-UniRule"/>
</dbReference>
<evidence type="ECO:0000256" key="2">
    <source>
        <dbReference type="ARBA" id="ARBA00004613"/>
    </source>
</evidence>
<name>A0A3P7S1H2_9FIRM</name>
<dbReference type="PANTHER" id="PTHR30033:SF1">
    <property type="entry name" value="FLAGELLAR HOOK-ASSOCIATED PROTEIN 1"/>
    <property type="match status" value="1"/>
</dbReference>
<organism evidence="10 11">
    <name type="scientific">Petrocella atlantisensis</name>
    <dbReference type="NCBI Taxonomy" id="2173034"/>
    <lineage>
        <taxon>Bacteria</taxon>
        <taxon>Bacillati</taxon>
        <taxon>Bacillota</taxon>
        <taxon>Clostridia</taxon>
        <taxon>Lachnospirales</taxon>
        <taxon>Vallitaleaceae</taxon>
        <taxon>Petrocella</taxon>
    </lineage>
</organism>
<dbReference type="SUPFAM" id="SSF64518">
    <property type="entry name" value="Phase 1 flagellin"/>
    <property type="match status" value="1"/>
</dbReference>
<evidence type="ECO:0000313" key="11">
    <source>
        <dbReference type="Proteomes" id="UP000279029"/>
    </source>
</evidence>